<feature type="non-terminal residue" evidence="1">
    <location>
        <position position="229"/>
    </location>
</feature>
<reference evidence="1 2" key="1">
    <citation type="submission" date="2020-08" db="EMBL/GenBank/DDBJ databases">
        <title>Sequencing the genomes of 1000 actinobacteria strains.</title>
        <authorList>
            <person name="Klenk H.-P."/>
        </authorList>
    </citation>
    <scope>NUCLEOTIDE SEQUENCE [LARGE SCALE GENOMIC DNA]</scope>
    <source>
        <strain evidence="1 2">DSM 105498</strain>
    </source>
</reference>
<dbReference type="GO" id="GO:0016791">
    <property type="term" value="F:phosphatase activity"/>
    <property type="evidence" value="ECO:0007669"/>
    <property type="project" value="TreeGrafter"/>
</dbReference>
<dbReference type="AlphaFoldDB" id="A0A7W4W1B1"/>
<dbReference type="Gene3D" id="3.40.50.1000">
    <property type="entry name" value="HAD superfamily/HAD-like"/>
    <property type="match status" value="2"/>
</dbReference>
<organism evidence="1 2">
    <name type="scientific">Nocardioides soli</name>
    <dbReference type="NCBI Taxonomy" id="1036020"/>
    <lineage>
        <taxon>Bacteria</taxon>
        <taxon>Bacillati</taxon>
        <taxon>Actinomycetota</taxon>
        <taxon>Actinomycetes</taxon>
        <taxon>Propionibacteriales</taxon>
        <taxon>Nocardioidaceae</taxon>
        <taxon>Nocardioides</taxon>
    </lineage>
</organism>
<evidence type="ECO:0000313" key="2">
    <source>
        <dbReference type="Proteomes" id="UP000589626"/>
    </source>
</evidence>
<dbReference type="SUPFAM" id="SSF56784">
    <property type="entry name" value="HAD-like"/>
    <property type="match status" value="1"/>
</dbReference>
<proteinExistence type="predicted"/>
<evidence type="ECO:0000313" key="1">
    <source>
        <dbReference type="EMBL" id="MBB3045636.1"/>
    </source>
</evidence>
<comment type="caution">
    <text evidence="1">The sequence shown here is derived from an EMBL/GenBank/DDBJ whole genome shotgun (WGS) entry which is preliminary data.</text>
</comment>
<dbReference type="InterPro" id="IPR006357">
    <property type="entry name" value="HAD-SF_hydro_IIA"/>
</dbReference>
<protein>
    <submittedName>
        <fullName evidence="1">Ribonucleotide monophosphatase NagD (HAD superfamily)</fullName>
    </submittedName>
</protein>
<dbReference type="Proteomes" id="UP000589626">
    <property type="component" value="Unassembled WGS sequence"/>
</dbReference>
<name>A0A7W4W1B1_9ACTN</name>
<keyword evidence="2" id="KW-1185">Reference proteome</keyword>
<dbReference type="GO" id="GO:0005737">
    <property type="term" value="C:cytoplasm"/>
    <property type="evidence" value="ECO:0007669"/>
    <property type="project" value="TreeGrafter"/>
</dbReference>
<gene>
    <name evidence="1" type="ORF">FHU40_005496</name>
</gene>
<dbReference type="Pfam" id="PF13344">
    <property type="entry name" value="Hydrolase_6"/>
    <property type="match status" value="1"/>
</dbReference>
<sequence>MPANQVDAMIAARGTGRASTLATALAGMAGARPGRTTIDLTQDGTSLTLTRDVPRRPGSGVVTGLSRLTGVEGWILDVDGCLVRTSRAGGTGGTPIPGAAELLTGLAERGHRVVVCTNASELPPAAYAEHLREIGLPVADEDFVTAGSAGADHIAAAHPGGRVVAVGGPGITVPLRERGLEVVEADGLRDPGECAAVLVGAAPSYTHAALNAACLAIEAGAPLYVSQNQ</sequence>
<dbReference type="InterPro" id="IPR023214">
    <property type="entry name" value="HAD_sf"/>
</dbReference>
<dbReference type="PANTHER" id="PTHR19288:SF46">
    <property type="entry name" value="HALOACID DEHALOGENASE-LIKE HYDROLASE DOMAIN-CONTAINING PROTEIN 2"/>
    <property type="match status" value="1"/>
</dbReference>
<accession>A0A7W4W1B1</accession>
<dbReference type="InterPro" id="IPR036412">
    <property type="entry name" value="HAD-like_sf"/>
</dbReference>
<dbReference type="PANTHER" id="PTHR19288">
    <property type="entry name" value="4-NITROPHENYLPHOSPHATASE-RELATED"/>
    <property type="match status" value="1"/>
</dbReference>
<dbReference type="EMBL" id="JACHWR010000014">
    <property type="protein sequence ID" value="MBB3045636.1"/>
    <property type="molecule type" value="Genomic_DNA"/>
</dbReference>